<dbReference type="AlphaFoldDB" id="A0A9W6TAK3"/>
<feature type="region of interest" description="Disordered" evidence="1">
    <location>
        <begin position="1"/>
        <end position="66"/>
    </location>
</feature>
<gene>
    <name evidence="2" type="ORF">Amon01_001025700</name>
</gene>
<sequence>MNTTPNEIPIPRRRGRPRRSSNTARGGRLNVGRRPAQNRSHVVPDRARAQRTRRRTRSTPQPPINNADIIRVLRNGTVIRAAPPAPPAPEVPPAPELDVHPRHGLATLEPHAAIQPIYRAMNSHPENTPTTALPHSIGRLGSISCIFCNAMLFPGETQSFCCRNGGFEYDSVLWPVALYNLFNRRDNGTLIHPDFVNNILKYNNALAPASAISSDVVPATHRNLGNGPMSYHISGSVVHYLPVNFNGTSPTFGQFRWDFP</sequence>
<accession>A0A9W6TAK3</accession>
<protein>
    <submittedName>
        <fullName evidence="2">Unnamed protein product</fullName>
    </submittedName>
</protein>
<dbReference type="Proteomes" id="UP001165063">
    <property type="component" value="Unassembled WGS sequence"/>
</dbReference>
<evidence type="ECO:0000313" key="3">
    <source>
        <dbReference type="Proteomes" id="UP001165063"/>
    </source>
</evidence>
<proteinExistence type="predicted"/>
<evidence type="ECO:0000256" key="1">
    <source>
        <dbReference type="SAM" id="MobiDB-lite"/>
    </source>
</evidence>
<reference evidence="2" key="1">
    <citation type="submission" date="2023-04" db="EMBL/GenBank/DDBJ databases">
        <title>Ambrosiozyma monospora NBRC 1965.</title>
        <authorList>
            <person name="Ichikawa N."/>
            <person name="Sato H."/>
            <person name="Tonouchi N."/>
        </authorList>
    </citation>
    <scope>NUCLEOTIDE SEQUENCE</scope>
    <source>
        <strain evidence="2">NBRC 1965</strain>
    </source>
</reference>
<name>A0A9W6TAK3_AMBMO</name>
<dbReference type="EMBL" id="BSXU01019125">
    <property type="protein sequence ID" value="GME86359.1"/>
    <property type="molecule type" value="Genomic_DNA"/>
</dbReference>
<organism evidence="2 3">
    <name type="scientific">Ambrosiozyma monospora</name>
    <name type="common">Yeast</name>
    <name type="synonym">Endomycopsis monosporus</name>
    <dbReference type="NCBI Taxonomy" id="43982"/>
    <lineage>
        <taxon>Eukaryota</taxon>
        <taxon>Fungi</taxon>
        <taxon>Dikarya</taxon>
        <taxon>Ascomycota</taxon>
        <taxon>Saccharomycotina</taxon>
        <taxon>Pichiomycetes</taxon>
        <taxon>Pichiales</taxon>
        <taxon>Pichiaceae</taxon>
        <taxon>Ambrosiozyma</taxon>
    </lineage>
</organism>
<evidence type="ECO:0000313" key="2">
    <source>
        <dbReference type="EMBL" id="GME86359.1"/>
    </source>
</evidence>
<comment type="caution">
    <text evidence="2">The sequence shown here is derived from an EMBL/GenBank/DDBJ whole genome shotgun (WGS) entry which is preliminary data.</text>
</comment>
<keyword evidence="3" id="KW-1185">Reference proteome</keyword>